<name>A2SSN3_METLZ</name>
<dbReference type="KEGG" id="mla:Mlab_1170"/>
<evidence type="ECO:0008006" key="3">
    <source>
        <dbReference type="Google" id="ProtNLM"/>
    </source>
</evidence>
<dbReference type="InterPro" id="IPR047794">
    <property type="entry name" value="C45_proenzyme-like"/>
</dbReference>
<dbReference type="Gene3D" id="3.60.60.10">
    <property type="entry name" value="Penicillin V Acylase, Chain A"/>
    <property type="match status" value="1"/>
</dbReference>
<dbReference type="OrthoDB" id="115254at2157"/>
<proteinExistence type="predicted"/>
<evidence type="ECO:0000313" key="1">
    <source>
        <dbReference type="EMBL" id="ABN07339.1"/>
    </source>
</evidence>
<dbReference type="HOGENOM" id="CLU_771464_0_0_2"/>
<dbReference type="eggNOG" id="arCOG06935">
    <property type="taxonomic scope" value="Archaea"/>
</dbReference>
<dbReference type="AlphaFoldDB" id="A2SSN3"/>
<gene>
    <name evidence="1" type="ordered locus">Mlab_1170</name>
</gene>
<dbReference type="EMBL" id="CP000559">
    <property type="protein sequence ID" value="ABN07339.1"/>
    <property type="molecule type" value="Genomic_DNA"/>
</dbReference>
<keyword evidence="2" id="KW-1185">Reference proteome</keyword>
<organism evidence="1 2">
    <name type="scientific">Methanocorpusculum labreanum (strain ATCC 43576 / DSM 4855 / Z)</name>
    <dbReference type="NCBI Taxonomy" id="410358"/>
    <lineage>
        <taxon>Archaea</taxon>
        <taxon>Methanobacteriati</taxon>
        <taxon>Methanobacteriota</taxon>
        <taxon>Stenosarchaea group</taxon>
        <taxon>Methanomicrobia</taxon>
        <taxon>Methanomicrobiales</taxon>
        <taxon>Methanocorpusculaceae</taxon>
        <taxon>Methanocorpusculum</taxon>
    </lineage>
</organism>
<dbReference type="Proteomes" id="UP000000365">
    <property type="component" value="Chromosome"/>
</dbReference>
<reference evidence="1 2" key="1">
    <citation type="journal article" date="2009" name="Stand. Genomic Sci.">
        <title>Complete genome sequence of Methanocorpusculum labreanum type strain Z.</title>
        <authorList>
            <person name="Anderson I.J."/>
            <person name="Sieprawska-Lupa M."/>
            <person name="Goltsman E."/>
            <person name="Lapidus A."/>
            <person name="Copeland A."/>
            <person name="Glavina Del Rio T."/>
            <person name="Tice H."/>
            <person name="Dalin E."/>
            <person name="Barry K."/>
            <person name="Pitluck S."/>
            <person name="Hauser L."/>
            <person name="Land M."/>
            <person name="Lucas S."/>
            <person name="Richardson P."/>
            <person name="Whitman W.B."/>
            <person name="Kyrpides N.C."/>
        </authorList>
    </citation>
    <scope>NUCLEOTIDE SEQUENCE [LARGE SCALE GENOMIC DNA]</scope>
    <source>
        <strain evidence="2">ATCC 43576 / DSM 4855 / Z</strain>
    </source>
</reference>
<accession>A2SSN3</accession>
<evidence type="ECO:0000313" key="2">
    <source>
        <dbReference type="Proteomes" id="UP000000365"/>
    </source>
</evidence>
<sequence length="333" mass="36545">MGRQYGGLMKDELLAEYAMITTELQSRGYTIDEIRSLVRDNEPFLPERIKEIYRGMAEVTGLTEDDAYVLYYGPILYLTTPYACSYLAVWDEYTVNGSVVVSRNWDTSDELEPFNQYYVLAVYNPTDGSNSVATFSPAAAAPETLMNSKGLYISDDASGQGISAPENRQEILAAFFGLMLDFSDLDGLDAGIRALRPSGTVIVDAAGVTGAYVYEVGLVETKQRTGDGVIAAANHFVDPFWTGIVPEPNSVIRYDNLLGQAEEAKGSIDGEKMVGIRDVAYEDGGATFTHTVFDGIPCSSNHQIVFVPADETLWFKVVDMTWQKVSLSPLFAE</sequence>
<dbReference type="NCBIfam" id="NF040521">
    <property type="entry name" value="C45_proenzyme"/>
    <property type="match status" value="1"/>
</dbReference>
<protein>
    <recommendedName>
        <fullName evidence="3">Peptidase C45, acyl-coenzyme A:6-aminopenicillanic acid acyl-transferase</fullName>
    </recommendedName>
</protein>